<gene>
    <name evidence="1" type="ORF">SAMN04488040_1814</name>
</gene>
<sequence>MTDVTWGIASTILAPTRDILQFAAYHLSAGAHRIYIYLDAPNPEAFDYLNAHPKIRVITCDDKYWKQRKRDRPDMHQVRQTANATHAYNKRAEVDWMIHMDVDEFLVADRPIAQILAKRPTHPPATRIRPMEQLSGSTSAFKAFIPSGPDRARITAELYPTYGKQIKGGFLSHLAGKVFVRMGLPKIHVRIHNVFQDGEKLACHDRQDGIDLAHLHAKTWEDWIAAYRYRVTKGSYRPELAPNKPHEKGGLSMHELFMQIESETGEPGLRAFFDEVCADNPGLRKRLADRGFLREVEMGLSAHVNQHFPNYTGV</sequence>
<accession>A0A1I6SAB1</accession>
<keyword evidence="1" id="KW-0808">Transferase</keyword>
<dbReference type="RefSeq" id="WP_093915977.1">
    <property type="nucleotide sequence ID" value="NZ_FPAJ01000002.1"/>
</dbReference>
<dbReference type="EMBL" id="FPAJ01000002">
    <property type="protein sequence ID" value="SFS73911.1"/>
    <property type="molecule type" value="Genomic_DNA"/>
</dbReference>
<dbReference type="GO" id="GO:0016740">
    <property type="term" value="F:transferase activity"/>
    <property type="evidence" value="ECO:0007669"/>
    <property type="project" value="UniProtKB-KW"/>
</dbReference>
<evidence type="ECO:0000313" key="2">
    <source>
        <dbReference type="Proteomes" id="UP000199239"/>
    </source>
</evidence>
<dbReference type="OrthoDB" id="7203640at2"/>
<dbReference type="Pfam" id="PF13704">
    <property type="entry name" value="Glyco_tranf_2_4"/>
    <property type="match status" value="1"/>
</dbReference>
<dbReference type="AlphaFoldDB" id="A0A1I6SAB1"/>
<protein>
    <submittedName>
        <fullName evidence="1">Glycosyl transferase family 2</fullName>
    </submittedName>
</protein>
<reference evidence="2" key="1">
    <citation type="submission" date="2016-10" db="EMBL/GenBank/DDBJ databases">
        <authorList>
            <person name="Varghese N."/>
            <person name="Submissions S."/>
        </authorList>
    </citation>
    <scope>NUCLEOTIDE SEQUENCE [LARGE SCALE GENOMIC DNA]</scope>
    <source>
        <strain evidence="2">DSM 23422</strain>
    </source>
</reference>
<proteinExistence type="predicted"/>
<name>A0A1I6SAB1_9RHOB</name>
<organism evidence="1 2">
    <name type="scientific">Sulfitobacter marinus</name>
    <dbReference type="NCBI Taxonomy" id="394264"/>
    <lineage>
        <taxon>Bacteria</taxon>
        <taxon>Pseudomonadati</taxon>
        <taxon>Pseudomonadota</taxon>
        <taxon>Alphaproteobacteria</taxon>
        <taxon>Rhodobacterales</taxon>
        <taxon>Roseobacteraceae</taxon>
        <taxon>Sulfitobacter</taxon>
    </lineage>
</organism>
<keyword evidence="2" id="KW-1185">Reference proteome</keyword>
<dbReference type="Proteomes" id="UP000199239">
    <property type="component" value="Unassembled WGS sequence"/>
</dbReference>
<evidence type="ECO:0000313" key="1">
    <source>
        <dbReference type="EMBL" id="SFS73911.1"/>
    </source>
</evidence>
<dbReference type="STRING" id="394264.SAMN04488040_1814"/>